<accession>A0A0F7L6F0</accession>
<protein>
    <submittedName>
        <fullName evidence="2">Uncharacterized protein</fullName>
    </submittedName>
</protein>
<evidence type="ECO:0000256" key="1">
    <source>
        <dbReference type="SAM" id="MobiDB-lite"/>
    </source>
</evidence>
<dbReference type="EMBL" id="KR029585">
    <property type="protein sequence ID" value="AKH46606.1"/>
    <property type="molecule type" value="Genomic_DNA"/>
</dbReference>
<feature type="compositionally biased region" description="Basic and acidic residues" evidence="1">
    <location>
        <begin position="38"/>
        <end position="55"/>
    </location>
</feature>
<organism evidence="2">
    <name type="scientific">uncultured marine virus</name>
    <dbReference type="NCBI Taxonomy" id="186617"/>
    <lineage>
        <taxon>Viruses</taxon>
        <taxon>environmental samples</taxon>
    </lineage>
</organism>
<sequence>MLVFYANAFKRRRRLPLRLFFLFVTIWHNSCSMYERSEGAWDATNPRRESDRKEAAMANASSSSKAGIVEGLRAHWGKDAVRKDLVGGVAYRWKALGGTYADGFTVRWADGSRESHPFAIDWSKDYPF</sequence>
<evidence type="ECO:0000313" key="2">
    <source>
        <dbReference type="EMBL" id="AKH46606.1"/>
    </source>
</evidence>
<proteinExistence type="predicted"/>
<reference evidence="2" key="1">
    <citation type="journal article" date="2015" name="Front. Microbiol.">
        <title>Combining genomic sequencing methods to explore viral diversity and reveal potential virus-host interactions.</title>
        <authorList>
            <person name="Chow C.E."/>
            <person name="Winget D.M."/>
            <person name="White R.A.III."/>
            <person name="Hallam S.J."/>
            <person name="Suttle C.A."/>
        </authorList>
    </citation>
    <scope>NUCLEOTIDE SEQUENCE</scope>
    <source>
        <strain evidence="2">Anoxic2_1</strain>
    </source>
</reference>
<name>A0A0F7L6F0_9VIRU</name>
<reference evidence="2" key="2">
    <citation type="submission" date="2015-03" db="EMBL/GenBank/DDBJ databases">
        <authorList>
            <person name="Chow C.-E.T."/>
            <person name="Winget D.M."/>
            <person name="White R.A.III."/>
            <person name="Hallam S.J."/>
            <person name="Suttle C.A."/>
        </authorList>
    </citation>
    <scope>NUCLEOTIDE SEQUENCE</scope>
    <source>
        <strain evidence="2">Anoxic2_1</strain>
    </source>
</reference>
<feature type="region of interest" description="Disordered" evidence="1">
    <location>
        <begin position="38"/>
        <end position="59"/>
    </location>
</feature>